<keyword evidence="3" id="KW-1185">Reference proteome</keyword>
<dbReference type="AlphaFoldDB" id="A0AAJ1WD61"/>
<feature type="compositionally biased region" description="Polar residues" evidence="1">
    <location>
        <begin position="407"/>
        <end position="421"/>
    </location>
</feature>
<proteinExistence type="predicted"/>
<dbReference type="RefSeq" id="WP_306403229.1">
    <property type="nucleotide sequence ID" value="NZ_JAVBZS010000043.1"/>
</dbReference>
<comment type="caution">
    <text evidence="2">The sequence shown here is derived from an EMBL/GenBank/DDBJ whole genome shotgun (WGS) entry which is preliminary data.</text>
</comment>
<evidence type="ECO:0000313" key="3">
    <source>
        <dbReference type="Proteomes" id="UP001238215"/>
    </source>
</evidence>
<name>A0AAJ1WD61_9ENTE</name>
<reference evidence="2 3" key="1">
    <citation type="submission" date="2023-08" db="EMBL/GenBank/DDBJ databases">
        <title>Whole genome sequencing of Enterococcus.</title>
        <authorList>
            <person name="Kaptchouang Tchatchouang C.D."/>
            <person name="Ateba C.N."/>
        </authorList>
    </citation>
    <scope>NUCLEOTIDE SEQUENCE [LARGE SCALE GENOMIC DNA]</scope>
    <source>
        <strain evidence="2 3">ENT3_CNKT_NWU</strain>
    </source>
</reference>
<gene>
    <name evidence="2" type="ORF">RAN64_11740</name>
</gene>
<dbReference type="EMBL" id="JAVBZS010000043">
    <property type="protein sequence ID" value="MDP8590669.1"/>
    <property type="molecule type" value="Genomic_DNA"/>
</dbReference>
<feature type="region of interest" description="Disordered" evidence="1">
    <location>
        <begin position="179"/>
        <end position="200"/>
    </location>
</feature>
<feature type="region of interest" description="Disordered" evidence="1">
    <location>
        <begin position="385"/>
        <end position="421"/>
    </location>
</feature>
<sequence length="421" mass="49611">MDKREKAYLRNSKNVLNKHFTYILDNVKKIEKKLNKQQEKMTAPPERQVLLDEYNQTKETYRVWNQRLADVEEQILDVRKLLNNKNDYQYKSKTMKRKGYVVGTAKSYLSHNVEKSMNDIRKTANFGIELYKQQVNKERPPSNFQITLEDIIKARAALKSTPNNPRENQVIKKKRLSVKQQSQQGGLIKQKVRSEKMPNKKDLKKEKELLNQDFKNVCKEWHAIKRNLVKGQREIQKEEIELNNPEYKAAFKKAFQTGEYKNRMLIYNSPVELIQEYQKNLISYGKICQKMHNLEQKIYRKREEIKNKPSYVKGSKTFEQLNYKEGFALAALKNSYNKFYPKETADVISTIKDLADTANVKLHLLNEQEISQELNNLLPAVRREGEINKQNPNLENKVGQARKNAKSMRNSSVQENSHQVR</sequence>
<accession>A0AAJ1WD61</accession>
<dbReference type="Proteomes" id="UP001238215">
    <property type="component" value="Unassembled WGS sequence"/>
</dbReference>
<evidence type="ECO:0000256" key="1">
    <source>
        <dbReference type="SAM" id="MobiDB-lite"/>
    </source>
</evidence>
<protein>
    <submittedName>
        <fullName evidence="2">Uncharacterized protein</fullName>
    </submittedName>
</protein>
<evidence type="ECO:0000313" key="2">
    <source>
        <dbReference type="EMBL" id="MDP8590669.1"/>
    </source>
</evidence>
<organism evidence="2 3">
    <name type="scientific">Enterococcus lactis</name>
    <dbReference type="NCBI Taxonomy" id="357441"/>
    <lineage>
        <taxon>Bacteria</taxon>
        <taxon>Bacillati</taxon>
        <taxon>Bacillota</taxon>
        <taxon>Bacilli</taxon>
        <taxon>Lactobacillales</taxon>
        <taxon>Enterococcaceae</taxon>
        <taxon>Enterococcus</taxon>
    </lineage>
</organism>